<dbReference type="Gene3D" id="3.30.200.20">
    <property type="entry name" value="Phosphorylase Kinase, domain 1"/>
    <property type="match status" value="1"/>
</dbReference>
<dbReference type="KEGG" id="nhy:JQS43_18685"/>
<evidence type="ECO:0000259" key="2">
    <source>
        <dbReference type="Pfam" id="PF01636"/>
    </source>
</evidence>
<feature type="domain" description="Aminoglycoside phosphotransferase" evidence="2">
    <location>
        <begin position="46"/>
        <end position="300"/>
    </location>
</feature>
<keyword evidence="4" id="KW-1185">Reference proteome</keyword>
<proteinExistence type="predicted"/>
<dbReference type="Proteomes" id="UP000662857">
    <property type="component" value="Chromosome"/>
</dbReference>
<sequence>MVPFVSGAAAGGEAEPISPTQRRLTSADLHRLAVASFGAGTRVRECQPLPGGGFAAVWSVTLDDGRAGPGREMVLKTAPPATVPLLSYERGLLAAEARYYRTAAQAATVPLPLVHHHGADPAVLDGEWLFTERLPGRPLPDWTAAPEAGAAPVDDHPVRHALGEAVASLHRVTGPTFGYDGGRVAAPTWRGAFTAIIDELLDDAGAWRVTLPATAPEIRALVRRHAALLDLVARPALLHYDLWDGNVLASPGDDGQLRLRGLVDGERYLYGDPLVDFVSVALFRRIEDEPDHPFVQGYAAVHGPVSFDRSVRRRLMLYRLHLYLLMVAEMPSRGMVGDRWRRRREFLIEQLRQQLAGLTA</sequence>
<reference evidence="3" key="1">
    <citation type="submission" date="2021-02" db="EMBL/GenBank/DDBJ databases">
        <title>Natrosporangium hydrolyticum gen. nov., sp. nov, a haloalkaliphilic actinobacterium from a soda solonchak soil.</title>
        <authorList>
            <person name="Sorokin D.Y."/>
            <person name="Khijniak T.V."/>
            <person name="Zakharycheva A.P."/>
            <person name="Boueva O.V."/>
            <person name="Ariskina E.V."/>
            <person name="Hahnke R.L."/>
            <person name="Bunk B."/>
            <person name="Sproer C."/>
            <person name="Schumann P."/>
            <person name="Evtushenko L.I."/>
            <person name="Kublanov I.V."/>
        </authorList>
    </citation>
    <scope>NUCLEOTIDE SEQUENCE</scope>
    <source>
        <strain evidence="3">DSM 106523</strain>
    </source>
</reference>
<gene>
    <name evidence="3" type="ORF">JQS43_18685</name>
</gene>
<organism evidence="3 4">
    <name type="scientific">Natronosporangium hydrolyticum</name>
    <dbReference type="NCBI Taxonomy" id="2811111"/>
    <lineage>
        <taxon>Bacteria</taxon>
        <taxon>Bacillati</taxon>
        <taxon>Actinomycetota</taxon>
        <taxon>Actinomycetes</taxon>
        <taxon>Micromonosporales</taxon>
        <taxon>Micromonosporaceae</taxon>
        <taxon>Natronosporangium</taxon>
    </lineage>
</organism>
<dbReference type="AlphaFoldDB" id="A0A895Y781"/>
<dbReference type="SUPFAM" id="SSF56112">
    <property type="entry name" value="Protein kinase-like (PK-like)"/>
    <property type="match status" value="1"/>
</dbReference>
<feature type="region of interest" description="Disordered" evidence="1">
    <location>
        <begin position="1"/>
        <end position="23"/>
    </location>
</feature>
<name>A0A895Y781_9ACTN</name>
<dbReference type="InterPro" id="IPR002575">
    <property type="entry name" value="Aminoglycoside_PTrfase"/>
</dbReference>
<evidence type="ECO:0000256" key="1">
    <source>
        <dbReference type="SAM" id="MobiDB-lite"/>
    </source>
</evidence>
<dbReference type="PANTHER" id="PTHR21310">
    <property type="entry name" value="AMINOGLYCOSIDE PHOSPHOTRANSFERASE-RELATED-RELATED"/>
    <property type="match status" value="1"/>
</dbReference>
<dbReference type="Pfam" id="PF01636">
    <property type="entry name" value="APH"/>
    <property type="match status" value="1"/>
</dbReference>
<dbReference type="PANTHER" id="PTHR21310:SF15">
    <property type="entry name" value="AMINOGLYCOSIDE PHOSPHOTRANSFERASE DOMAIN-CONTAINING PROTEIN"/>
    <property type="match status" value="1"/>
</dbReference>
<evidence type="ECO:0000313" key="4">
    <source>
        <dbReference type="Proteomes" id="UP000662857"/>
    </source>
</evidence>
<dbReference type="Gene3D" id="3.90.1200.10">
    <property type="match status" value="1"/>
</dbReference>
<dbReference type="InterPro" id="IPR051678">
    <property type="entry name" value="AGP_Transferase"/>
</dbReference>
<accession>A0A895Y781</accession>
<dbReference type="InterPro" id="IPR011009">
    <property type="entry name" value="Kinase-like_dom_sf"/>
</dbReference>
<dbReference type="EMBL" id="CP070499">
    <property type="protein sequence ID" value="QSB13594.1"/>
    <property type="molecule type" value="Genomic_DNA"/>
</dbReference>
<evidence type="ECO:0000313" key="3">
    <source>
        <dbReference type="EMBL" id="QSB13594.1"/>
    </source>
</evidence>
<protein>
    <submittedName>
        <fullName evidence="3">Aminoglycoside phosphotransferase family protein</fullName>
    </submittedName>
</protein>